<keyword evidence="3" id="KW-1185">Reference proteome</keyword>
<organism evidence="2 3">
    <name type="scientific">Aspergillus thermomutatus</name>
    <name type="common">Neosartorya pseudofischeri</name>
    <dbReference type="NCBI Taxonomy" id="41047"/>
    <lineage>
        <taxon>Eukaryota</taxon>
        <taxon>Fungi</taxon>
        <taxon>Dikarya</taxon>
        <taxon>Ascomycota</taxon>
        <taxon>Pezizomycotina</taxon>
        <taxon>Eurotiomycetes</taxon>
        <taxon>Eurotiomycetidae</taxon>
        <taxon>Eurotiales</taxon>
        <taxon>Aspergillaceae</taxon>
        <taxon>Aspergillus</taxon>
        <taxon>Aspergillus subgen. Fumigati</taxon>
    </lineage>
</organism>
<feature type="chain" id="PRO_5017359361" evidence="1">
    <location>
        <begin position="28"/>
        <end position="367"/>
    </location>
</feature>
<name>A0A397G818_ASPTH</name>
<gene>
    <name evidence="2" type="ORF">CDV56_103778</name>
</gene>
<dbReference type="OrthoDB" id="3643156at2759"/>
<evidence type="ECO:0000256" key="1">
    <source>
        <dbReference type="SAM" id="SignalP"/>
    </source>
</evidence>
<sequence>MTVNQASSLSLPWIAVIVALLLPASSGLSVCEMCRPRELRNAPGVGIDLTMAYRTAAIHFKNGTTRDLIKIDGTQEYRSAMRMIADDAQNGNSTSWEWYRFISGKLHQLINPPAVPIAELPDDWVYAIAAMLSEIKSAALDTLVPPLKYNYVRLTWPDFEADTGHIYKGRFELACRVAGLEGIGQGNIASYYALQHEGTYESDQAAMLVISYNAASLGITLNTLVDGDADCPWPLRLVEDGDHAAEHALLQKDPAKYWHEVRDLLRTAIGNETVDCLLLLGSHARDPGLFRAVRDVLEGQPGINLSILDRYNPAIPHDSQDEDEPLFTVAREGSIVARYGMETGFYVCIELPSCIASDEEQDGHSEL</sequence>
<dbReference type="RefSeq" id="XP_026610958.1">
    <property type="nucleotide sequence ID" value="XM_026757397.1"/>
</dbReference>
<dbReference type="Proteomes" id="UP000215305">
    <property type="component" value="Unassembled WGS sequence"/>
</dbReference>
<reference evidence="2" key="1">
    <citation type="submission" date="2018-08" db="EMBL/GenBank/DDBJ databases">
        <title>Draft genome sequence of azole-resistant Aspergillus thermomutatus (Neosartorya pseudofischeri) strain HMR AF 39, isolated from a human nasal aspirate.</title>
        <authorList>
            <person name="Parent-Michaud M."/>
            <person name="Dufresne P.J."/>
            <person name="Fournier E."/>
            <person name="Martineau C."/>
            <person name="Moreira S."/>
            <person name="Perkins V."/>
            <person name="De Repentigny L."/>
            <person name="Dufresne S.F."/>
        </authorList>
    </citation>
    <scope>NUCLEOTIDE SEQUENCE [LARGE SCALE GENOMIC DNA]</scope>
    <source>
        <strain evidence="2">HMR AF 39</strain>
    </source>
</reference>
<feature type="signal peptide" evidence="1">
    <location>
        <begin position="1"/>
        <end position="27"/>
    </location>
</feature>
<comment type="caution">
    <text evidence="2">The sequence shown here is derived from an EMBL/GenBank/DDBJ whole genome shotgun (WGS) entry which is preliminary data.</text>
</comment>
<dbReference type="EMBL" id="NKHU02000266">
    <property type="protein sequence ID" value="RHZ46014.1"/>
    <property type="molecule type" value="Genomic_DNA"/>
</dbReference>
<accession>A0A397G818</accession>
<evidence type="ECO:0000313" key="2">
    <source>
        <dbReference type="EMBL" id="RHZ46014.1"/>
    </source>
</evidence>
<evidence type="ECO:0000313" key="3">
    <source>
        <dbReference type="Proteomes" id="UP000215305"/>
    </source>
</evidence>
<proteinExistence type="predicted"/>
<protein>
    <submittedName>
        <fullName evidence="2">Uncharacterized protein</fullName>
    </submittedName>
</protein>
<dbReference type="AlphaFoldDB" id="A0A397G818"/>
<dbReference type="GeneID" id="38125752"/>
<keyword evidence="1" id="KW-0732">Signal</keyword>
<dbReference type="VEuPathDB" id="FungiDB:CDV56_103778"/>